<feature type="domain" description="PPC" evidence="1">
    <location>
        <begin position="72"/>
        <end position="209"/>
    </location>
</feature>
<protein>
    <submittedName>
        <fullName evidence="2">DUF296 domain-containing protein</fullName>
    </submittedName>
</protein>
<evidence type="ECO:0000313" key="2">
    <source>
        <dbReference type="EMBL" id="AYV83131.1"/>
    </source>
</evidence>
<gene>
    <name evidence="2" type="ORF">Hyperionvirus4_96</name>
</gene>
<sequence>MNSDEINYKRDKYKHKMMQTGGSHNAALYQTKLDQYNKLMEQMGGKDDVYVSPFHSTQAGGAPGMQVQTLSDSGGSKTYAIIFSKGDEAFSGLNDFAREYNVTAAHFKGIGALRRGTLGWFSAEKMMYKKIPIEEQVEVASIIGDIAMFEGKPVVHCHMVVGLPDGSAKAGHVIEAHVWPTLEIIITVEPTALLKSRDPATGLSLINPSLAKN</sequence>
<evidence type="ECO:0000259" key="1">
    <source>
        <dbReference type="PROSITE" id="PS51742"/>
    </source>
</evidence>
<dbReference type="PANTHER" id="PTHR34988:SF1">
    <property type="entry name" value="DNA-BINDING PROTEIN"/>
    <property type="match status" value="1"/>
</dbReference>
<name>A0A3G5AA89_9VIRU</name>
<accession>A0A3G5AA89</accession>
<organism evidence="2">
    <name type="scientific">Hyperionvirus sp</name>
    <dbReference type="NCBI Taxonomy" id="2487770"/>
    <lineage>
        <taxon>Viruses</taxon>
        <taxon>Varidnaviria</taxon>
        <taxon>Bamfordvirae</taxon>
        <taxon>Nucleocytoviricota</taxon>
        <taxon>Megaviricetes</taxon>
        <taxon>Imitervirales</taxon>
        <taxon>Mimiviridae</taxon>
        <taxon>Klosneuvirinae</taxon>
    </lineage>
</organism>
<reference evidence="2" key="1">
    <citation type="submission" date="2018-10" db="EMBL/GenBank/DDBJ databases">
        <title>Hidden diversity of soil giant viruses.</title>
        <authorList>
            <person name="Schulz F."/>
            <person name="Alteio L."/>
            <person name="Goudeau D."/>
            <person name="Ryan E.M."/>
            <person name="Malmstrom R.R."/>
            <person name="Blanchard J."/>
            <person name="Woyke T."/>
        </authorList>
    </citation>
    <scope>NUCLEOTIDE SEQUENCE</scope>
    <source>
        <strain evidence="2">HYV1</strain>
    </source>
</reference>
<dbReference type="InterPro" id="IPR005175">
    <property type="entry name" value="PPC_dom"/>
</dbReference>
<dbReference type="CDD" id="cd11378">
    <property type="entry name" value="DUF296"/>
    <property type="match status" value="1"/>
</dbReference>
<proteinExistence type="predicted"/>
<dbReference type="Pfam" id="PF03479">
    <property type="entry name" value="PCC"/>
    <property type="match status" value="1"/>
</dbReference>
<dbReference type="SUPFAM" id="SSF117856">
    <property type="entry name" value="AF0104/ALDC/Ptd012-like"/>
    <property type="match status" value="1"/>
</dbReference>
<dbReference type="PANTHER" id="PTHR34988">
    <property type="entry name" value="PROTEIN, PUTATIVE-RELATED"/>
    <property type="match status" value="1"/>
</dbReference>
<dbReference type="EMBL" id="MK072386">
    <property type="protein sequence ID" value="AYV83131.1"/>
    <property type="molecule type" value="Genomic_DNA"/>
</dbReference>
<dbReference type="PROSITE" id="PS51742">
    <property type="entry name" value="PPC"/>
    <property type="match status" value="1"/>
</dbReference>
<dbReference type="Gene3D" id="3.30.1330.80">
    <property type="entry name" value="Hypothetical protein, similar to alpha- acetolactate decarboxylase, domain 2"/>
    <property type="match status" value="1"/>
</dbReference>